<dbReference type="OrthoDB" id="262615at2"/>
<feature type="domain" description="PcRGLX/YetA-like C-terminal alpha/alpha toroid" evidence="4">
    <location>
        <begin position="489"/>
        <end position="898"/>
    </location>
</feature>
<protein>
    <recommendedName>
        <fullName evidence="7">Tat pathway signal sequence domain protein</fullName>
    </recommendedName>
</protein>
<dbReference type="KEGG" id="bsb:Bresu_2858"/>
<name>D9QN09_BRESC</name>
<organism evidence="5 6">
    <name type="scientific">Brevundimonas subvibrioides (strain ATCC 15264 / DSM 4735 / LMG 14903 / NBRC 16000 / CB 81)</name>
    <name type="common">Caulobacter subvibrioides</name>
    <dbReference type="NCBI Taxonomy" id="633149"/>
    <lineage>
        <taxon>Bacteria</taxon>
        <taxon>Pseudomonadati</taxon>
        <taxon>Pseudomonadota</taxon>
        <taxon>Alphaproteobacteria</taxon>
        <taxon>Caulobacterales</taxon>
        <taxon>Caulobacteraceae</taxon>
        <taxon>Brevundimonas</taxon>
    </lineage>
</organism>
<dbReference type="EMBL" id="CP002102">
    <property type="protein sequence ID" value="ADL02165.1"/>
    <property type="molecule type" value="Genomic_DNA"/>
</dbReference>
<dbReference type="InterPro" id="IPR045793">
    <property type="entry name" value="PcRGLX/YetA-like"/>
</dbReference>
<feature type="signal peptide" evidence="1">
    <location>
        <begin position="1"/>
        <end position="21"/>
    </location>
</feature>
<dbReference type="PANTHER" id="PTHR40081:SF1">
    <property type="entry name" value="TAT PATHWAY SIGNAL SEQUENCE DOMAIN PROTEIN"/>
    <property type="match status" value="1"/>
</dbReference>
<dbReference type="InterPro" id="IPR048331">
    <property type="entry name" value="PcRGLX/YetA_3rd"/>
</dbReference>
<dbReference type="InterPro" id="IPR048330">
    <property type="entry name" value="PcRGLX/YetA_2nd"/>
</dbReference>
<sequence>MKTALLTRRGLIATTATSALAGVASPATARTKGGNLETEAVWLDGAPPLRHEGVTWGVPWPQGQHPSRQSFTAVGPDGGPVPLQSWPLAFWPDGSLKWTGHALAASTTPAAELGIVPGRPQDPSDAIRVGTLATGFQIDVGPLSWIVPTSGPALIASATRDGRKVLGPVRLVCLTQDQADLSDDMPLRQARYESDVTGAVLEQSGPVRAVVRIEGVHRLGDRAWLPFTVRLYFHAAGEAVRIVHSFIFDGDENRDFIRGIGVQASVPMRDPLHERHVRFGGEAGGLWAESVRPLTGLRRDPGEAYRDAQIAGEAIPPLEQMDPRVRDRLELIPAWTDFTLSQTNSDGFGIRKRTGDGHGWIDAAGGRKAPGLAYVGGVSGGAAVGLTNFWKAGPTRLDVRGAAGEEASLTAWLWSPDAPAMDLRFYHDGLGMTTHAQENEGLEITYEDYEAGWGTPYGVARTSELTLWALGATPGRETLVAMAAGVETPPRVVCTPARLRTVEVFGDWSLPDRSTLLRARIEDRLDGLLDLYRDQIVQRRWYGFWNHGDVMHSYDADRHEWKYDIGGFAWANSELSPDLWLWYSFLRTGRADVFRMAEAMTRHSSEVDCYHIGPRRGFGTRHGVQHWGDSSKQPRVSNAAFRRIYYYLTADERVGDLMRALVGSDETLTRVQIRRKRPAPDDPPPGGPIVDAGFGTDWSSFLAAWMTEWERTGDRRWRDRITAGMTSLAALPHRWFHGGGHYDVRTGRFVGAGQAIGISHLNAVFGAVETHSELLRLVDVPAYRAAWIEYCKWYNAPAAELEAYLGVRVGNRGLPQAHSRLTAYSASQLDDQTLAQRAAHEFLDEAHFEDFGLVSRLRPIAGSAVLNPVEEDPGMSTNGVSQWGLAAIQNLTLVPAALDAVGIEVPTANRRSERP</sequence>
<feature type="domain" description="PcRGLX/YetA-like N-terminal RIFT barrel" evidence="2">
    <location>
        <begin position="39"/>
        <end position="115"/>
    </location>
</feature>
<feature type="chain" id="PRO_5003127026" description="Tat pathway signal sequence domain protein" evidence="1">
    <location>
        <begin position="22"/>
        <end position="915"/>
    </location>
</feature>
<dbReference type="InterPro" id="IPR006311">
    <property type="entry name" value="TAT_signal"/>
</dbReference>
<feature type="domain" description="PcRGLX/YetA-like central beta-sandwich" evidence="3">
    <location>
        <begin position="130"/>
        <end position="483"/>
    </location>
</feature>
<dbReference type="Pfam" id="PF19501">
    <property type="entry name" value="PcRGLX_1st"/>
    <property type="match status" value="1"/>
</dbReference>
<gene>
    <name evidence="5" type="ordered locus">Bresu_2858</name>
</gene>
<dbReference type="PANTHER" id="PTHR40081">
    <property type="entry name" value="CONCANAVALIN A-LIKE LECTIN/GLUCANASE"/>
    <property type="match status" value="1"/>
</dbReference>
<evidence type="ECO:0008006" key="7">
    <source>
        <dbReference type="Google" id="ProtNLM"/>
    </source>
</evidence>
<evidence type="ECO:0000256" key="1">
    <source>
        <dbReference type="SAM" id="SignalP"/>
    </source>
</evidence>
<evidence type="ECO:0000259" key="2">
    <source>
        <dbReference type="Pfam" id="PF19501"/>
    </source>
</evidence>
<accession>D9QN09</accession>
<dbReference type="eggNOG" id="ENOG502Z86X">
    <property type="taxonomic scope" value="Bacteria"/>
</dbReference>
<keyword evidence="6" id="KW-1185">Reference proteome</keyword>
<dbReference type="Pfam" id="PF21346">
    <property type="entry name" value="PcRGLX_3rd"/>
    <property type="match status" value="1"/>
</dbReference>
<keyword evidence="1" id="KW-0732">Signal</keyword>
<dbReference type="PROSITE" id="PS51318">
    <property type="entry name" value="TAT"/>
    <property type="match status" value="1"/>
</dbReference>
<evidence type="ECO:0000313" key="5">
    <source>
        <dbReference type="EMBL" id="ADL02165.1"/>
    </source>
</evidence>
<dbReference type="Pfam" id="PF21345">
    <property type="entry name" value="PcRGLX_2nd"/>
    <property type="match status" value="1"/>
</dbReference>
<dbReference type="STRING" id="633149.Bresu_2858"/>
<dbReference type="AlphaFoldDB" id="D9QN09"/>
<dbReference type="RefSeq" id="WP_013270266.1">
    <property type="nucleotide sequence ID" value="NC_014375.1"/>
</dbReference>
<reference evidence="6" key="1">
    <citation type="journal article" date="2011" name="J. Bacteriol.">
        <title>Genome sequences of eight morphologically diverse alphaproteobacteria.</title>
        <authorList>
            <consortium name="US DOE Joint Genome Institute"/>
            <person name="Brown P.J."/>
            <person name="Kysela D.T."/>
            <person name="Buechlein A."/>
            <person name="Hemmerich C."/>
            <person name="Brun Y.V."/>
        </authorList>
    </citation>
    <scope>NUCLEOTIDE SEQUENCE [LARGE SCALE GENOMIC DNA]</scope>
    <source>
        <strain evidence="6">ATCC 15264 / DSM 4735 / LMG 14903 / NBRC 16000 / CB 81</strain>
    </source>
</reference>
<dbReference type="InterPro" id="IPR048329">
    <property type="entry name" value="PcRGLX_1st"/>
</dbReference>
<dbReference type="HOGENOM" id="CLU_005777_0_0_5"/>
<evidence type="ECO:0000259" key="3">
    <source>
        <dbReference type="Pfam" id="PF21345"/>
    </source>
</evidence>
<dbReference type="Proteomes" id="UP000002696">
    <property type="component" value="Chromosome"/>
</dbReference>
<proteinExistence type="predicted"/>
<evidence type="ECO:0000259" key="4">
    <source>
        <dbReference type="Pfam" id="PF21346"/>
    </source>
</evidence>
<evidence type="ECO:0000313" key="6">
    <source>
        <dbReference type="Proteomes" id="UP000002696"/>
    </source>
</evidence>
<dbReference type="BioCyc" id="BSUB633149:G1GM8-2872-MONOMER"/>
<dbReference type="InParanoid" id="D9QN09"/>